<dbReference type="Pfam" id="PF00596">
    <property type="entry name" value="Aldolase_II"/>
    <property type="match status" value="1"/>
</dbReference>
<name>A0A061B8L3_CYBFA</name>
<gene>
    <name evidence="4" type="ORF">BON22_2905</name>
    <name evidence="3" type="ORF">CYFA0S_11e02212g</name>
</gene>
<protein>
    <submittedName>
        <fullName evidence="3">CYFA0S11e02212g1_1</fullName>
    </submittedName>
    <submittedName>
        <fullName evidence="4">Meiotically up-regulated gene 14 protein</fullName>
    </submittedName>
</protein>
<dbReference type="PANTHER" id="PTHR10672:SF25">
    <property type="entry name" value="MEIOTICALLY UP-REGULATED GENE 14 PROTEIN"/>
    <property type="match status" value="1"/>
</dbReference>
<organism evidence="3">
    <name type="scientific">Cyberlindnera fabianii</name>
    <name type="common">Yeast</name>
    <name type="synonym">Hansenula fabianii</name>
    <dbReference type="NCBI Taxonomy" id="36022"/>
    <lineage>
        <taxon>Eukaryota</taxon>
        <taxon>Fungi</taxon>
        <taxon>Dikarya</taxon>
        <taxon>Ascomycota</taxon>
        <taxon>Saccharomycotina</taxon>
        <taxon>Saccharomycetes</taxon>
        <taxon>Phaffomycetales</taxon>
        <taxon>Phaffomycetaceae</taxon>
        <taxon>Cyberlindnera</taxon>
    </lineage>
</organism>
<dbReference type="EMBL" id="MPUK01000005">
    <property type="protein sequence ID" value="ONH67028.1"/>
    <property type="molecule type" value="Genomic_DNA"/>
</dbReference>
<dbReference type="SMART" id="SM01007">
    <property type="entry name" value="Aldolase_II"/>
    <property type="match status" value="1"/>
</dbReference>
<dbReference type="PANTHER" id="PTHR10672">
    <property type="entry name" value="ADDUCIN"/>
    <property type="match status" value="1"/>
</dbReference>
<dbReference type="OMA" id="NPWGLWW"/>
<dbReference type="VEuPathDB" id="FungiDB:BON22_2905"/>
<evidence type="ECO:0000313" key="4">
    <source>
        <dbReference type="EMBL" id="ONH67028.1"/>
    </source>
</evidence>
<proteinExistence type="predicted"/>
<feature type="domain" description="Class II aldolase/adducin N-terminal" evidence="2">
    <location>
        <begin position="65"/>
        <end position="246"/>
    </location>
</feature>
<keyword evidence="5" id="KW-1185">Reference proteome</keyword>
<dbReference type="InterPro" id="IPR001303">
    <property type="entry name" value="Aldolase_II/adducin_N"/>
</dbReference>
<dbReference type="InterPro" id="IPR051017">
    <property type="entry name" value="Aldolase-II_Adducin_sf"/>
</dbReference>
<evidence type="ECO:0000313" key="5">
    <source>
        <dbReference type="Proteomes" id="UP000189513"/>
    </source>
</evidence>
<dbReference type="AlphaFoldDB" id="A0A061B8L3"/>
<evidence type="ECO:0000259" key="2">
    <source>
        <dbReference type="SMART" id="SM01007"/>
    </source>
</evidence>
<reference evidence="4" key="3">
    <citation type="submission" date="2017-01" db="EMBL/GenBank/DDBJ databases">
        <authorList>
            <person name="Mah S.A."/>
            <person name="Swanson W.J."/>
            <person name="Moy G.W."/>
            <person name="Vacquier V.D."/>
        </authorList>
    </citation>
    <scope>NUCLEOTIDE SEQUENCE [LARGE SCALE GENOMIC DNA]</scope>
    <source>
        <strain evidence="4">65</strain>
    </source>
</reference>
<dbReference type="InterPro" id="IPR036409">
    <property type="entry name" value="Aldolase_II/adducin_N_sf"/>
</dbReference>
<evidence type="ECO:0000256" key="1">
    <source>
        <dbReference type="SAM" id="MobiDB-lite"/>
    </source>
</evidence>
<dbReference type="Proteomes" id="UP000189513">
    <property type="component" value="Unassembled WGS sequence"/>
</dbReference>
<evidence type="ECO:0000313" key="3">
    <source>
        <dbReference type="EMBL" id="CDR43239.1"/>
    </source>
</evidence>
<reference evidence="3" key="1">
    <citation type="journal article" date="2014" name="Genome Announc.">
        <title>Genome sequence of the yeast Cyberlindnera fabianii (Hansenula fabianii).</title>
        <authorList>
            <person name="Freel K.C."/>
            <person name="Sarilar V."/>
            <person name="Neuveglise C."/>
            <person name="Devillers H."/>
            <person name="Friedrich A."/>
            <person name="Schacherer J."/>
        </authorList>
    </citation>
    <scope>NUCLEOTIDE SEQUENCE</scope>
    <source>
        <strain evidence="3">YJS4271</strain>
    </source>
</reference>
<dbReference type="NCBIfam" id="NF004855">
    <property type="entry name" value="PRK06208.1"/>
    <property type="match status" value="1"/>
</dbReference>
<feature type="compositionally biased region" description="Polar residues" evidence="1">
    <location>
        <begin position="1"/>
        <end position="11"/>
    </location>
</feature>
<reference evidence="5" key="2">
    <citation type="journal article" date="2017" name="Genome Announc.">
        <title>Genome sequences of Cyberlindnera fabianii 65, Pichia kudriavzevii 129, and Saccharomyces cerevisiae 131 isolated from fermented masau fruits in Zimbabwe.</title>
        <authorList>
            <person name="van Rijswijck I.M.H."/>
            <person name="Derks M.F.L."/>
            <person name="Abee T."/>
            <person name="de Ridder D."/>
            <person name="Smid E.J."/>
        </authorList>
    </citation>
    <scope>NUCLEOTIDE SEQUENCE [LARGE SCALE GENOMIC DNA]</scope>
    <source>
        <strain evidence="5">65</strain>
    </source>
</reference>
<dbReference type="FunFam" id="3.40.225.10:FF:000009">
    <property type="entry name" value="Class II aldolase/adducin N-terminal"/>
    <property type="match status" value="1"/>
</dbReference>
<dbReference type="GO" id="GO:0005856">
    <property type="term" value="C:cytoskeleton"/>
    <property type="evidence" value="ECO:0007669"/>
    <property type="project" value="TreeGrafter"/>
</dbReference>
<feature type="compositionally biased region" description="Polar residues" evidence="1">
    <location>
        <begin position="24"/>
        <end position="36"/>
    </location>
</feature>
<dbReference type="Gene3D" id="3.40.225.10">
    <property type="entry name" value="Class II aldolase/adducin N-terminal domain"/>
    <property type="match status" value="1"/>
</dbReference>
<dbReference type="OrthoDB" id="3238794at2759"/>
<feature type="region of interest" description="Disordered" evidence="1">
    <location>
        <begin position="1"/>
        <end position="36"/>
    </location>
</feature>
<accession>A0A061B8L3</accession>
<dbReference type="SUPFAM" id="SSF53639">
    <property type="entry name" value="AraD/HMP-PK domain-like"/>
    <property type="match status" value="1"/>
</dbReference>
<dbReference type="STRING" id="36022.A0A061B8L3"/>
<dbReference type="EMBL" id="LK052896">
    <property type="protein sequence ID" value="CDR43239.1"/>
    <property type="molecule type" value="Genomic_DNA"/>
</dbReference>
<sequence>MSQTATQTATPSLKLEVGAEPQETKQGTNGLPQQGVHNLVSGQYEYRFKRPTFTDKYEEREFIKQHLAGAFRVFGRKGYTEGSAGHISVRDPVDPETFWINPLGRHFSLMRVSDLVHVDKEGNVIGGNKAAVNAAGFKIHSELHKARPDVNAACHTHSVWGKAYSTFGKPLDMINQDVCVFYKKHSVYTNFGGVVLEGEEGRRLAKALGDGKGIILQNHGLLTVGETVDEAAYLFTLMERSCEVQMKVDAMDSKYEKVLVGDEEAAFTYHMTSDPESLYADFQPDLEYEFEMTNGAYLK</sequence>
<dbReference type="GO" id="GO:0051015">
    <property type="term" value="F:actin filament binding"/>
    <property type="evidence" value="ECO:0007669"/>
    <property type="project" value="TreeGrafter"/>
</dbReference>